<dbReference type="Pfam" id="PF05684">
    <property type="entry name" value="DUF819"/>
    <property type="match status" value="1"/>
</dbReference>
<name>A0A0B6ABZ9_PRIM2</name>
<evidence type="ECO:0000313" key="1">
    <source>
        <dbReference type="EMBL" id="AJI22420.1"/>
    </source>
</evidence>
<dbReference type="HOGENOM" id="CLU_034724_0_0_9"/>
<evidence type="ECO:0000313" key="2">
    <source>
        <dbReference type="Proteomes" id="UP000031829"/>
    </source>
</evidence>
<organism evidence="1 2">
    <name type="scientific">Priestia megaterium (strain ATCC 14581 / DSM 32 / CCUG 1817 / JCM 2506 / NBRC 15308 / NCIMB 9376 / NCTC 10342 / NRRL B-14308 / VKM B-512 / Ford 19)</name>
    <name type="common">Bacillus megaterium</name>
    <dbReference type="NCBI Taxonomy" id="1348623"/>
    <lineage>
        <taxon>Bacteria</taxon>
        <taxon>Bacillati</taxon>
        <taxon>Bacillota</taxon>
        <taxon>Bacilli</taxon>
        <taxon>Bacillales</taxon>
        <taxon>Bacillaceae</taxon>
        <taxon>Priestia</taxon>
    </lineage>
</organism>
<dbReference type="Proteomes" id="UP000031829">
    <property type="component" value="Chromosome"/>
</dbReference>
<dbReference type="InterPro" id="IPR008537">
    <property type="entry name" value="DUF819"/>
</dbReference>
<accession>A0A0B6ABZ9</accession>
<dbReference type="EMBL" id="CP009920">
    <property type="protein sequence ID" value="AJI22420.1"/>
    <property type="molecule type" value="Genomic_DNA"/>
</dbReference>
<dbReference type="GeneID" id="93644351"/>
<dbReference type="RefSeq" id="WP_034649482.1">
    <property type="nucleotide sequence ID" value="NZ_BCVB01000001.1"/>
</dbReference>
<evidence type="ECO:0008006" key="3">
    <source>
        <dbReference type="Google" id="ProtNLM"/>
    </source>
</evidence>
<reference evidence="1 2" key="1">
    <citation type="journal article" date="2015" name="Genome Announc.">
        <title>Complete genome sequences for 35 biothreat assay-relevant bacillus species.</title>
        <authorList>
            <person name="Johnson S.L."/>
            <person name="Daligault H.E."/>
            <person name="Davenport K.W."/>
            <person name="Jaissle J."/>
            <person name="Frey K.G."/>
            <person name="Ladner J.T."/>
            <person name="Broomall S.M."/>
            <person name="Bishop-Lilly K.A."/>
            <person name="Bruce D.C."/>
            <person name="Gibbons H.S."/>
            <person name="Coyne S.R."/>
            <person name="Lo C.C."/>
            <person name="Meincke L."/>
            <person name="Munk A.C."/>
            <person name="Koroleva G.I."/>
            <person name="Rosenzweig C.N."/>
            <person name="Palacios G.F."/>
            <person name="Redden C.L."/>
            <person name="Minogue T.D."/>
            <person name="Chain P.S."/>
        </authorList>
    </citation>
    <scope>NUCLEOTIDE SEQUENCE [LARGE SCALE GENOMIC DNA]</scope>
    <source>
        <strain evidence="2">ATCC 14581 / DSM 32 / JCM 2506 / NBRC 15308 / NCIMB 9376 / NCTC 10342 / NRRL B-14308 / VKM B-512</strain>
    </source>
</reference>
<proteinExistence type="predicted"/>
<dbReference type="PANTHER" id="PTHR34289:SF8">
    <property type="entry name" value="DUF819 DOMAIN-CONTAINING PROTEIN"/>
    <property type="match status" value="1"/>
</dbReference>
<dbReference type="AlphaFoldDB" id="A0A0B6ABZ9"/>
<dbReference type="PANTHER" id="PTHR34289">
    <property type="entry name" value="PROTEIN, PUTATIVE (DUF819)-RELATED"/>
    <property type="match status" value="1"/>
</dbReference>
<sequence>MIFTIIQADDTWALWGILAIWASVSIFLEQKYKWASFLSGAIIALAGALILSNLKIIPTESPVYDAVWAYLVPLAIPLLLFQVNMKELFQESRKLLFIFLICAVGTVIGSTAGFLLLKDYIPELAKIAAAIGASYVGGGVNFATVTAKFEPSSQMVSATVVADNMVMALLFAMYMFVPSMKFFRKHFKTPHIQEVEAGQYGENDRHTLAEKYWAKKEISLKDVAASIGTSFFLVVASFKLAEWFGTIIPTGPNVSVVQTLLHTILSEKYLLLSTLTFLVIYLFPSYFKNISGSQEIGTYFIYIFFVVIGVPASIPLIVEKAPLLILFVLIVGMSNLIVGLLLGRVFKIDLEHILLASNATVGGPTTASAMAIAKGWGSLVGPILVVGTLGYIIGNYIGFALGYWYLTF</sequence>
<gene>
    <name evidence="1" type="ORF">BG04_868</name>
</gene>
<protein>
    <recommendedName>
        <fullName evidence="3">DUF819 domain-containing protein</fullName>
    </recommendedName>
</protein>
<dbReference type="KEGG" id="bmeg:BG04_868"/>